<proteinExistence type="inferred from homology"/>
<dbReference type="GO" id="GO:0046872">
    <property type="term" value="F:metal ion binding"/>
    <property type="evidence" value="ECO:0007669"/>
    <property type="project" value="UniProtKB-KW"/>
</dbReference>
<protein>
    <recommendedName>
        <fullName evidence="6">Dioxygenase</fullName>
        <ecNumber evidence="6">1.13.11.-</ecNumber>
    </recommendedName>
</protein>
<keyword evidence="8" id="KW-1185">Reference proteome</keyword>
<comment type="similarity">
    <text evidence="1 6">Belongs to the carotenoid oxygenase family.</text>
</comment>
<dbReference type="InterPro" id="IPR004294">
    <property type="entry name" value="Carotenoid_Oase"/>
</dbReference>
<keyword evidence="3 6" id="KW-0560">Oxidoreductase</keyword>
<evidence type="ECO:0000256" key="6">
    <source>
        <dbReference type="RuleBase" id="RU364048"/>
    </source>
</evidence>
<dbReference type="STRING" id="1943.AQJ64_16745"/>
<evidence type="ECO:0000256" key="3">
    <source>
        <dbReference type="ARBA" id="ARBA00023002"/>
    </source>
</evidence>
<feature type="binding site" evidence="5">
    <location>
        <position position="130"/>
    </location>
    <ligand>
        <name>Fe cation</name>
        <dbReference type="ChEBI" id="CHEBI:24875"/>
        <note>catalytic</note>
    </ligand>
</feature>
<dbReference type="EC" id="1.13.11.-" evidence="6"/>
<dbReference type="AlphaFoldDB" id="A0A101T111"/>
<comment type="cofactor">
    <cofactor evidence="5 6">
        <name>Fe(2+)</name>
        <dbReference type="ChEBI" id="CHEBI:29033"/>
    </cofactor>
    <text evidence="5 6">Binds 1 Fe(2+) ion per subunit.</text>
</comment>
<dbReference type="PANTHER" id="PTHR10543:SF89">
    <property type="entry name" value="CAROTENOID 9,10(9',10')-CLEAVAGE DIOXYGENASE 1"/>
    <property type="match status" value="1"/>
</dbReference>
<keyword evidence="6" id="KW-0223">Dioxygenase</keyword>
<evidence type="ECO:0000256" key="4">
    <source>
        <dbReference type="ARBA" id="ARBA00023004"/>
    </source>
</evidence>
<accession>A0A101T111</accession>
<dbReference type="PANTHER" id="PTHR10543">
    <property type="entry name" value="BETA-CAROTENE DIOXYGENASE"/>
    <property type="match status" value="1"/>
</dbReference>
<dbReference type="GO" id="GO:0016121">
    <property type="term" value="P:carotene catabolic process"/>
    <property type="evidence" value="ECO:0007669"/>
    <property type="project" value="TreeGrafter"/>
</dbReference>
<sequence>MFRTSSNPRFQPRNTERHHWWDGDAMIAGLYLRDGRVAYRTSWVATDSMKFEVEQGEGVYGSFVNGGTSGRLPEGAPRGKNNPQTNAGIFDDQLLVYFEGALATAMAPQTLETYGPYHFHGGVDILCTAHFKIDPATGDMLFFAATGPVITWYRADAKTGNVIVPRHRRRHPGPHARLHRQRELRDLLRRAKHVPLGRAGT</sequence>
<evidence type="ECO:0000256" key="1">
    <source>
        <dbReference type="ARBA" id="ARBA00006787"/>
    </source>
</evidence>
<dbReference type="RefSeq" id="WP_055638932.1">
    <property type="nucleotide sequence ID" value="NZ_KQ948767.1"/>
</dbReference>
<comment type="caution">
    <text evidence="7">The sequence shown here is derived from an EMBL/GenBank/DDBJ whole genome shotgun (WGS) entry which is preliminary data.</text>
</comment>
<reference evidence="7 8" key="1">
    <citation type="submission" date="2015-10" db="EMBL/GenBank/DDBJ databases">
        <title>Draft genome sequence of Streptomyces griseoruber DSM 40281, type strain for the species Streptomyces griseoruber.</title>
        <authorList>
            <person name="Ruckert C."/>
            <person name="Winkler A."/>
            <person name="Kalinowski J."/>
            <person name="Kampfer P."/>
            <person name="Glaeser S."/>
        </authorList>
    </citation>
    <scope>NUCLEOTIDE SEQUENCE [LARGE SCALE GENOMIC DNA]</scope>
    <source>
        <strain evidence="7 8">DSM 40281</strain>
    </source>
</reference>
<dbReference type="EMBL" id="LMWW01000020">
    <property type="protein sequence ID" value="KUN83765.1"/>
    <property type="molecule type" value="Genomic_DNA"/>
</dbReference>
<evidence type="ECO:0000313" key="7">
    <source>
        <dbReference type="EMBL" id="KUN83765.1"/>
    </source>
</evidence>
<keyword evidence="2 5" id="KW-0479">Metal-binding</keyword>
<name>A0A101T111_9ACTN</name>
<dbReference type="GO" id="GO:0010436">
    <property type="term" value="F:carotenoid dioxygenase activity"/>
    <property type="evidence" value="ECO:0007669"/>
    <property type="project" value="TreeGrafter"/>
</dbReference>
<keyword evidence="4 5" id="KW-0408">Iron</keyword>
<gene>
    <name evidence="7" type="ORF">AQJ64_16745</name>
</gene>
<evidence type="ECO:0000256" key="5">
    <source>
        <dbReference type="PIRSR" id="PIRSR604294-1"/>
    </source>
</evidence>
<evidence type="ECO:0000256" key="2">
    <source>
        <dbReference type="ARBA" id="ARBA00022723"/>
    </source>
</evidence>
<organism evidence="7 8">
    <name type="scientific">Streptomyces griseoruber</name>
    <dbReference type="NCBI Taxonomy" id="1943"/>
    <lineage>
        <taxon>Bacteria</taxon>
        <taxon>Bacillati</taxon>
        <taxon>Actinomycetota</taxon>
        <taxon>Actinomycetes</taxon>
        <taxon>Kitasatosporales</taxon>
        <taxon>Streptomycetaceae</taxon>
        <taxon>Streptomyces</taxon>
    </lineage>
</organism>
<dbReference type="Proteomes" id="UP000052982">
    <property type="component" value="Unassembled WGS sequence"/>
</dbReference>
<dbReference type="Pfam" id="PF03055">
    <property type="entry name" value="RPE65"/>
    <property type="match status" value="1"/>
</dbReference>
<evidence type="ECO:0000313" key="8">
    <source>
        <dbReference type="Proteomes" id="UP000052982"/>
    </source>
</evidence>